<dbReference type="AlphaFoldDB" id="L7LVN7"/>
<evidence type="ECO:0000313" key="2">
    <source>
        <dbReference type="EMBL" id="JAA55652.1"/>
    </source>
</evidence>
<sequence>MCRLTPSCLCIPFLCIVLGYWHCEGHMSVCIMFTFYCCELYIVLGLYCIHCSMCSVYGVGSLHKYGNIHVPFAVIYMCLH</sequence>
<accession>L7LVN7</accession>
<feature type="chain" id="PRO_5044239330" evidence="1">
    <location>
        <begin position="26"/>
        <end position="80"/>
    </location>
</feature>
<evidence type="ECO:0000256" key="1">
    <source>
        <dbReference type="SAM" id="SignalP"/>
    </source>
</evidence>
<organism evidence="2">
    <name type="scientific">Rhipicephalus pulchellus</name>
    <name type="common">Yellow backed tick</name>
    <name type="synonym">Dermacentor pulchellus</name>
    <dbReference type="NCBI Taxonomy" id="72859"/>
    <lineage>
        <taxon>Eukaryota</taxon>
        <taxon>Metazoa</taxon>
        <taxon>Ecdysozoa</taxon>
        <taxon>Arthropoda</taxon>
        <taxon>Chelicerata</taxon>
        <taxon>Arachnida</taxon>
        <taxon>Acari</taxon>
        <taxon>Parasitiformes</taxon>
        <taxon>Ixodida</taxon>
        <taxon>Ixodoidea</taxon>
        <taxon>Ixodidae</taxon>
        <taxon>Rhipicephalinae</taxon>
        <taxon>Rhipicephalus</taxon>
        <taxon>Rhipicephalus</taxon>
    </lineage>
</organism>
<name>L7LVN7_RHIPC</name>
<proteinExistence type="evidence at transcript level"/>
<reference evidence="2" key="1">
    <citation type="submission" date="2012-11" db="EMBL/GenBank/DDBJ databases">
        <authorList>
            <person name="Lucero-Rivera Y.E."/>
            <person name="Tovar-Ramirez D."/>
        </authorList>
    </citation>
    <scope>NUCLEOTIDE SEQUENCE</scope>
    <source>
        <tissue evidence="2">Salivary gland</tissue>
    </source>
</reference>
<reference evidence="2" key="2">
    <citation type="journal article" date="2015" name="J. Proteomics">
        <title>Sexual differences in the sialomes of the zebra tick, Rhipicephalus pulchellus.</title>
        <authorList>
            <person name="Tan A.W."/>
            <person name="Francischetti I.M."/>
            <person name="Slovak M."/>
            <person name="Kini R.M."/>
            <person name="Ribeiro J.M."/>
        </authorList>
    </citation>
    <scope>NUCLEOTIDE SEQUENCE</scope>
    <source>
        <tissue evidence="2">Salivary gland</tissue>
    </source>
</reference>
<protein>
    <submittedName>
        <fullName evidence="2">Uncharacterized protein</fullName>
    </submittedName>
</protein>
<dbReference type="EMBL" id="GACK01009382">
    <property type="protein sequence ID" value="JAA55652.1"/>
    <property type="molecule type" value="mRNA"/>
</dbReference>
<feature type="signal peptide" evidence="1">
    <location>
        <begin position="1"/>
        <end position="25"/>
    </location>
</feature>
<keyword evidence="1" id="KW-0732">Signal</keyword>